<dbReference type="OrthoDB" id="1448098at2"/>
<evidence type="ECO:0000313" key="2">
    <source>
        <dbReference type="EMBL" id="SNR61923.1"/>
    </source>
</evidence>
<proteinExistence type="predicted"/>
<dbReference type="EMBL" id="FZNT01000007">
    <property type="protein sequence ID" value="SNR61923.1"/>
    <property type="molecule type" value="Genomic_DNA"/>
</dbReference>
<gene>
    <name evidence="2" type="ORF">SAMN06265371_10717</name>
</gene>
<keyword evidence="1" id="KW-0472">Membrane</keyword>
<reference evidence="2 3" key="1">
    <citation type="submission" date="2017-06" db="EMBL/GenBank/DDBJ databases">
        <authorList>
            <person name="Kim H.J."/>
            <person name="Triplett B.A."/>
        </authorList>
    </citation>
    <scope>NUCLEOTIDE SEQUENCE [LARGE SCALE GENOMIC DNA]</scope>
    <source>
        <strain evidence="2 3">DSM 29150</strain>
    </source>
</reference>
<keyword evidence="1" id="KW-0812">Transmembrane</keyword>
<feature type="transmembrane region" description="Helical" evidence="1">
    <location>
        <begin position="12"/>
        <end position="34"/>
    </location>
</feature>
<feature type="transmembrane region" description="Helical" evidence="1">
    <location>
        <begin position="54"/>
        <end position="74"/>
    </location>
</feature>
<protein>
    <submittedName>
        <fullName evidence="2">Uncharacterized protein</fullName>
    </submittedName>
</protein>
<organism evidence="2 3">
    <name type="scientific">Lutibacter agarilyticus</name>
    <dbReference type="NCBI Taxonomy" id="1109740"/>
    <lineage>
        <taxon>Bacteria</taxon>
        <taxon>Pseudomonadati</taxon>
        <taxon>Bacteroidota</taxon>
        <taxon>Flavobacteriia</taxon>
        <taxon>Flavobacteriales</taxon>
        <taxon>Flavobacteriaceae</taxon>
        <taxon>Lutibacter</taxon>
    </lineage>
</organism>
<keyword evidence="1" id="KW-1133">Transmembrane helix</keyword>
<dbReference type="Proteomes" id="UP000198384">
    <property type="component" value="Unassembled WGS sequence"/>
</dbReference>
<accession>A0A238XU02</accession>
<dbReference type="RefSeq" id="WP_141119720.1">
    <property type="nucleotide sequence ID" value="NZ_FZNT01000007.1"/>
</dbReference>
<sequence>MNQYKSQSFIKLTIRFGLLFLITVSIIKIFMAIFNTGSFDGMIALYFGKDTFLQFFEIQLGMSLLYGLFMAGYYKFIKK</sequence>
<evidence type="ECO:0000256" key="1">
    <source>
        <dbReference type="SAM" id="Phobius"/>
    </source>
</evidence>
<dbReference type="AlphaFoldDB" id="A0A238XU02"/>
<keyword evidence="3" id="KW-1185">Reference proteome</keyword>
<evidence type="ECO:0000313" key="3">
    <source>
        <dbReference type="Proteomes" id="UP000198384"/>
    </source>
</evidence>
<name>A0A238XU02_9FLAO</name>